<accession>A0A3N6ZQC8</accession>
<dbReference type="PANTHER" id="PTHR34352">
    <property type="entry name" value="PROTEIN YHFA"/>
    <property type="match status" value="1"/>
</dbReference>
<dbReference type="SUPFAM" id="SSF82784">
    <property type="entry name" value="OsmC-like"/>
    <property type="match status" value="1"/>
</dbReference>
<comment type="caution">
    <text evidence="1">The sequence shown here is derived from an EMBL/GenBank/DDBJ whole genome shotgun (WGS) entry which is preliminary data.</text>
</comment>
<dbReference type="InterPro" id="IPR015946">
    <property type="entry name" value="KH_dom-like_a/b"/>
</dbReference>
<dbReference type="EMBL" id="RQJX01000003">
    <property type="protein sequence ID" value="RQN09257.1"/>
    <property type="molecule type" value="Genomic_DNA"/>
</dbReference>
<dbReference type="Gene3D" id="3.30.300.20">
    <property type="match status" value="1"/>
</dbReference>
<dbReference type="Pfam" id="PF02566">
    <property type="entry name" value="OsmC"/>
    <property type="match status" value="1"/>
</dbReference>
<evidence type="ECO:0000313" key="2">
    <source>
        <dbReference type="Proteomes" id="UP000275225"/>
    </source>
</evidence>
<proteinExistence type="predicted"/>
<dbReference type="RefSeq" id="WP_124235715.1">
    <property type="nucleotide sequence ID" value="NZ_JBHUFI010000009.1"/>
</dbReference>
<dbReference type="Proteomes" id="UP000275225">
    <property type="component" value="Unassembled WGS sequence"/>
</dbReference>
<dbReference type="InterPro" id="IPR036102">
    <property type="entry name" value="OsmC/Ohrsf"/>
</dbReference>
<sequence>MSDENVRTIDLTRIERARYRVTNPRGGFLEIGEGDDTNFTPVELLLAAIAGCTAIDVDYLTTKRSEPQRFDIVVSGVKKSDDDGNRLEDIVVGFDVTFPNDEAGRQAEDRLEVAIDRSHDRLCTVSRTVELGTPVQAGLRS</sequence>
<protein>
    <submittedName>
        <fullName evidence="1">OsmC family peroxiredoxin</fullName>
    </submittedName>
</protein>
<dbReference type="InterPro" id="IPR003718">
    <property type="entry name" value="OsmC/Ohr_fam"/>
</dbReference>
<dbReference type="OrthoDB" id="4864805at2"/>
<reference evidence="1 2" key="1">
    <citation type="submission" date="2018-11" db="EMBL/GenBank/DDBJ databases">
        <authorList>
            <person name="Li F."/>
        </authorList>
    </citation>
    <scope>NUCLEOTIDE SEQUENCE [LARGE SCALE GENOMIC DNA]</scope>
    <source>
        <strain evidence="1 2">YS17T</strain>
    </source>
</reference>
<evidence type="ECO:0000313" key="1">
    <source>
        <dbReference type="EMBL" id="RQN09257.1"/>
    </source>
</evidence>
<organism evidence="1 2">
    <name type="scientific">Aeromicrobium camelliae</name>
    <dbReference type="NCBI Taxonomy" id="1538144"/>
    <lineage>
        <taxon>Bacteria</taxon>
        <taxon>Bacillati</taxon>
        <taxon>Actinomycetota</taxon>
        <taxon>Actinomycetes</taxon>
        <taxon>Propionibacteriales</taxon>
        <taxon>Nocardioidaceae</taxon>
        <taxon>Aeromicrobium</taxon>
    </lineage>
</organism>
<gene>
    <name evidence="1" type="ORF">EHW97_03120</name>
</gene>
<keyword evidence="2" id="KW-1185">Reference proteome</keyword>
<name>A0A3N6ZQC8_9ACTN</name>
<dbReference type="AlphaFoldDB" id="A0A3N6ZQC8"/>
<dbReference type="PANTHER" id="PTHR34352:SF1">
    <property type="entry name" value="PROTEIN YHFA"/>
    <property type="match status" value="1"/>
</dbReference>